<organism evidence="1 2">
    <name type="scientific">Paenibacillus herberti</name>
    <dbReference type="NCBI Taxonomy" id="1619309"/>
    <lineage>
        <taxon>Bacteria</taxon>
        <taxon>Bacillati</taxon>
        <taxon>Bacillota</taxon>
        <taxon>Bacilli</taxon>
        <taxon>Bacillales</taxon>
        <taxon>Paenibacillaceae</taxon>
        <taxon>Paenibacillus</taxon>
    </lineage>
</organism>
<reference evidence="1 2" key="1">
    <citation type="submission" date="2017-07" db="EMBL/GenBank/DDBJ databases">
        <title>Paenibacillus herberti R33 genome sequencing and assembly.</title>
        <authorList>
            <person name="Su W."/>
        </authorList>
    </citation>
    <scope>NUCLEOTIDE SEQUENCE [LARGE SCALE GENOMIC DNA]</scope>
    <source>
        <strain evidence="1 2">R33</strain>
    </source>
</reference>
<accession>A0A229NXU3</accession>
<evidence type="ECO:0000313" key="1">
    <source>
        <dbReference type="EMBL" id="OXM14698.1"/>
    </source>
</evidence>
<sequence length="157" mass="17601">MEQWNEEAPSPPQGDGRREVTITVSSTQDGQPAPVVKHVGVLIPKGRTLYIRYEEQDELHGSVRTMIRWNGEELTLTRRGGVESDQTFAAGQARGGRYNSAHLSFPLVTETEDLSVTMASDEGLLPLTLGWTYRLRMEDQLSGRFQLRLTIQEANQS</sequence>
<dbReference type="Pfam" id="PF09148">
    <property type="entry name" value="DUF1934"/>
    <property type="match status" value="1"/>
</dbReference>
<dbReference type="OrthoDB" id="2641675at2"/>
<gene>
    <name evidence="1" type="ORF">CGZ75_17515</name>
</gene>
<evidence type="ECO:0000313" key="2">
    <source>
        <dbReference type="Proteomes" id="UP000215145"/>
    </source>
</evidence>
<dbReference type="Gene3D" id="2.40.128.20">
    <property type="match status" value="1"/>
</dbReference>
<dbReference type="SUPFAM" id="SSF50814">
    <property type="entry name" value="Lipocalins"/>
    <property type="match status" value="1"/>
</dbReference>
<dbReference type="EMBL" id="NMUQ01000002">
    <property type="protein sequence ID" value="OXM14698.1"/>
    <property type="molecule type" value="Genomic_DNA"/>
</dbReference>
<dbReference type="RefSeq" id="WP_089525515.1">
    <property type="nucleotide sequence ID" value="NZ_NMUQ01000002.1"/>
</dbReference>
<dbReference type="InterPro" id="IPR012674">
    <property type="entry name" value="Calycin"/>
</dbReference>
<name>A0A229NXU3_9BACL</name>
<evidence type="ECO:0008006" key="3">
    <source>
        <dbReference type="Google" id="ProtNLM"/>
    </source>
</evidence>
<proteinExistence type="predicted"/>
<dbReference type="InterPro" id="IPR015231">
    <property type="entry name" value="DUF1934"/>
</dbReference>
<dbReference type="Proteomes" id="UP000215145">
    <property type="component" value="Unassembled WGS sequence"/>
</dbReference>
<protein>
    <recommendedName>
        <fullName evidence="3">DUF1934 domain-containing protein</fullName>
    </recommendedName>
</protein>
<dbReference type="AlphaFoldDB" id="A0A229NXU3"/>
<comment type="caution">
    <text evidence="1">The sequence shown here is derived from an EMBL/GenBank/DDBJ whole genome shotgun (WGS) entry which is preliminary data.</text>
</comment>
<keyword evidence="2" id="KW-1185">Reference proteome</keyword>